<dbReference type="OrthoDB" id="9814159at2"/>
<reference evidence="3" key="1">
    <citation type="submission" date="2016-10" db="EMBL/GenBank/DDBJ databases">
        <authorList>
            <person name="Varghese N."/>
            <person name="Submissions S."/>
        </authorList>
    </citation>
    <scope>NUCLEOTIDE SEQUENCE [LARGE SCALE GENOMIC DNA]</scope>
    <source>
        <strain evidence="3">DSM 45237</strain>
    </source>
</reference>
<dbReference type="InterPro" id="IPR005502">
    <property type="entry name" value="Ribosyl_crysJ1"/>
</dbReference>
<proteinExistence type="predicted"/>
<dbReference type="STRING" id="561176.SAMN04488561_3521"/>
<dbReference type="InterPro" id="IPR036705">
    <property type="entry name" value="Ribosyl_crysJ1_sf"/>
</dbReference>
<feature type="region of interest" description="Disordered" evidence="1">
    <location>
        <begin position="493"/>
        <end position="520"/>
    </location>
</feature>
<organism evidence="2 3">
    <name type="scientific">Jiangella alba</name>
    <dbReference type="NCBI Taxonomy" id="561176"/>
    <lineage>
        <taxon>Bacteria</taxon>
        <taxon>Bacillati</taxon>
        <taxon>Actinomycetota</taxon>
        <taxon>Actinomycetes</taxon>
        <taxon>Jiangellales</taxon>
        <taxon>Jiangellaceae</taxon>
        <taxon>Jiangella</taxon>
    </lineage>
</organism>
<dbReference type="Pfam" id="PF03747">
    <property type="entry name" value="ADP_ribosyl_GH"/>
    <property type="match status" value="1"/>
</dbReference>
<keyword evidence="2" id="KW-0378">Hydrolase</keyword>
<dbReference type="Proteomes" id="UP000181980">
    <property type="component" value="Unassembled WGS sequence"/>
</dbReference>
<dbReference type="Gene3D" id="1.10.4080.10">
    <property type="entry name" value="ADP-ribosylation/Crystallin J1"/>
    <property type="match status" value="1"/>
</dbReference>
<dbReference type="GO" id="GO:0016787">
    <property type="term" value="F:hydrolase activity"/>
    <property type="evidence" value="ECO:0007669"/>
    <property type="project" value="UniProtKB-KW"/>
</dbReference>
<name>A0A1H5MXJ1_9ACTN</name>
<dbReference type="SUPFAM" id="SSF101478">
    <property type="entry name" value="ADP-ribosylglycohydrolase"/>
    <property type="match status" value="1"/>
</dbReference>
<gene>
    <name evidence="2" type="ORF">SAMN04488561_3521</name>
</gene>
<evidence type="ECO:0000313" key="2">
    <source>
        <dbReference type="EMBL" id="SEE94074.1"/>
    </source>
</evidence>
<dbReference type="RefSeq" id="WP_069114838.1">
    <property type="nucleotide sequence ID" value="NZ_FNUC01000003.1"/>
</dbReference>
<dbReference type="EMBL" id="FNUC01000003">
    <property type="protein sequence ID" value="SEE94074.1"/>
    <property type="molecule type" value="Genomic_DNA"/>
</dbReference>
<dbReference type="AlphaFoldDB" id="A0A1H5MXJ1"/>
<sequence>MPTIDLDGPEFYDKVYGCWLGKDAGGTLGGPLETPYGQEEPFDVWWYPELQEGGMPNDDLEMQLAWLKAAEEVGPPLTARDLSRYWLDHIGYNMDEYGMSKTNLRLGLEPPVSGAYNNWFVDCMGCPIRSEIWACITPGAPRVGVRYAYADAICDHAGGESVNGELFNTALECAAFVISDRRKLVDIGLSYIDPDSATARAIYAVLKSVDAGLDWKAARKAVLTATPHYNAQYSPINLGFQVIGLLYGTDFGDGICKTVNCGYDTDSSGASIGSYLGILAGRTGLPQKWIEPLSSIIATNESWGGVRHLSDGSNPAPNNLHDLTVRIRDTAKRFLRAAGLLGEDGRLHVEEADLYADEASKRLWRRSASIVPFAGVDVDVDVDYGPSPEIVADGSAEFVTVLRNKRADDLVGQVDLLVPSSWDIAKSREVRIPAGESSELRWNLPVPRRGLVRNANDLLVKVTPQRQPRLPAVPVVLVGRHAYRITSVPRSAGADDQAMLDTRHDPENADGARTDAGSRPGEWSELYGIGNAIDLCGTDGTDGAHYLQAFFESPYEVDVHLSIEANVPAKFWFNDVEYTTANRYHPIRPNYGGRQDSSAVLTVREGWNELLIKLVRTNEAPPTECHVTYCSTDRFQNGQPQIGRTRFPWDK</sequence>
<evidence type="ECO:0000313" key="3">
    <source>
        <dbReference type="Proteomes" id="UP000181980"/>
    </source>
</evidence>
<keyword evidence="3" id="KW-1185">Reference proteome</keyword>
<feature type="compositionally biased region" description="Basic and acidic residues" evidence="1">
    <location>
        <begin position="501"/>
        <end position="513"/>
    </location>
</feature>
<protein>
    <submittedName>
        <fullName evidence="2">ADP-ribosylglycohydrolase</fullName>
    </submittedName>
</protein>
<accession>A0A1H5MXJ1</accession>
<evidence type="ECO:0000256" key="1">
    <source>
        <dbReference type="SAM" id="MobiDB-lite"/>
    </source>
</evidence>